<comment type="caution">
    <text evidence="2">The sequence shown here is derived from an EMBL/GenBank/DDBJ whole genome shotgun (WGS) entry which is preliminary data.</text>
</comment>
<evidence type="ECO:0000313" key="2">
    <source>
        <dbReference type="EMBL" id="PQP04396.1"/>
    </source>
</evidence>
<dbReference type="EMBL" id="PUIN01000005">
    <property type="protein sequence ID" value="PQP04396.1"/>
    <property type="molecule type" value="Genomic_DNA"/>
</dbReference>
<keyword evidence="1" id="KW-0175">Coiled coil</keyword>
<name>A0A2S8HPC4_9PSED</name>
<organism evidence="2 3">
    <name type="scientific">Pseudomonas frederiksbergensis</name>
    <dbReference type="NCBI Taxonomy" id="104087"/>
    <lineage>
        <taxon>Bacteria</taxon>
        <taxon>Pseudomonadati</taxon>
        <taxon>Pseudomonadota</taxon>
        <taxon>Gammaproteobacteria</taxon>
        <taxon>Pseudomonadales</taxon>
        <taxon>Pseudomonadaceae</taxon>
        <taxon>Pseudomonas</taxon>
    </lineage>
</organism>
<dbReference type="Proteomes" id="UP000239687">
    <property type="component" value="Unassembled WGS sequence"/>
</dbReference>
<reference evidence="2 3" key="1">
    <citation type="submission" date="2018-02" db="EMBL/GenBank/DDBJ databases">
        <title>Draft genome sequencing of Pseudomonas frederiksbergensis 11-D3.</title>
        <authorList>
            <person name="Zheng B.-X."/>
        </authorList>
    </citation>
    <scope>NUCLEOTIDE SEQUENCE [LARGE SCALE GENOMIC DNA]</scope>
    <source>
        <strain evidence="2 3">11-D3</strain>
    </source>
</reference>
<accession>A0A2S8HPC4</accession>
<evidence type="ECO:0000313" key="3">
    <source>
        <dbReference type="Proteomes" id="UP000239687"/>
    </source>
</evidence>
<dbReference type="AlphaFoldDB" id="A0A2S8HPC4"/>
<sequence>MPHLLYIQTVHKRHPPVDPLDIEDTSDWLGYPTELETIKHYSRMLENEVQELTLQLRKAREDIFGLVQMNSQLSSEKANLSRELKKTLEDVGRLNTETSERDRTIYSLRMIEAQRDNLLRERNERYRQSLNEKHP</sequence>
<gene>
    <name evidence="2" type="ORF">C5612_10405</name>
</gene>
<proteinExistence type="predicted"/>
<evidence type="ECO:0000256" key="1">
    <source>
        <dbReference type="SAM" id="Coils"/>
    </source>
</evidence>
<protein>
    <submittedName>
        <fullName evidence="2">Uncharacterized protein</fullName>
    </submittedName>
</protein>
<feature type="coiled-coil region" evidence="1">
    <location>
        <begin position="42"/>
        <end position="97"/>
    </location>
</feature>